<sequence>MPKDRPLDPIKVDARPFDVFDINEGSKKGVVDVIDAIRERSTLSKTEWASKTRIIQGDWLTTNNYRNGRRIRKDDIDSYERMDYGEDLSALFHHALQASHTIMKTHYGHAVRDPTSLTAHKGLLHRTWDINKPNYAASKSLIRHSLIARILHCVMVKNGSD</sequence>
<dbReference type="Pfam" id="PF20231">
    <property type="entry name" value="DUF6589"/>
    <property type="match status" value="1"/>
</dbReference>
<evidence type="ECO:0000313" key="2">
    <source>
        <dbReference type="EMBL" id="KAJ7759077.1"/>
    </source>
</evidence>
<organism evidence="2 3">
    <name type="scientific">Mycena metata</name>
    <dbReference type="NCBI Taxonomy" id="1033252"/>
    <lineage>
        <taxon>Eukaryota</taxon>
        <taxon>Fungi</taxon>
        <taxon>Dikarya</taxon>
        <taxon>Basidiomycota</taxon>
        <taxon>Agaricomycotina</taxon>
        <taxon>Agaricomycetes</taxon>
        <taxon>Agaricomycetidae</taxon>
        <taxon>Agaricales</taxon>
        <taxon>Marasmiineae</taxon>
        <taxon>Mycenaceae</taxon>
        <taxon>Mycena</taxon>
    </lineage>
</organism>
<comment type="caution">
    <text evidence="2">The sequence shown here is derived from an EMBL/GenBank/DDBJ whole genome shotgun (WGS) entry which is preliminary data.</text>
</comment>
<dbReference type="Proteomes" id="UP001215598">
    <property type="component" value="Unassembled WGS sequence"/>
</dbReference>
<feature type="domain" description="DUF6589" evidence="1">
    <location>
        <begin position="3"/>
        <end position="160"/>
    </location>
</feature>
<name>A0AAD7J9F7_9AGAR</name>
<proteinExistence type="predicted"/>
<reference evidence="2" key="1">
    <citation type="submission" date="2023-03" db="EMBL/GenBank/DDBJ databases">
        <title>Massive genome expansion in bonnet fungi (Mycena s.s.) driven by repeated elements and novel gene families across ecological guilds.</title>
        <authorList>
            <consortium name="Lawrence Berkeley National Laboratory"/>
            <person name="Harder C.B."/>
            <person name="Miyauchi S."/>
            <person name="Viragh M."/>
            <person name="Kuo A."/>
            <person name="Thoen E."/>
            <person name="Andreopoulos B."/>
            <person name="Lu D."/>
            <person name="Skrede I."/>
            <person name="Drula E."/>
            <person name="Henrissat B."/>
            <person name="Morin E."/>
            <person name="Kohler A."/>
            <person name="Barry K."/>
            <person name="LaButti K."/>
            <person name="Morin E."/>
            <person name="Salamov A."/>
            <person name="Lipzen A."/>
            <person name="Mereny Z."/>
            <person name="Hegedus B."/>
            <person name="Baldrian P."/>
            <person name="Stursova M."/>
            <person name="Weitz H."/>
            <person name="Taylor A."/>
            <person name="Grigoriev I.V."/>
            <person name="Nagy L.G."/>
            <person name="Martin F."/>
            <person name="Kauserud H."/>
        </authorList>
    </citation>
    <scope>NUCLEOTIDE SEQUENCE</scope>
    <source>
        <strain evidence="2">CBHHK182m</strain>
    </source>
</reference>
<evidence type="ECO:0000259" key="1">
    <source>
        <dbReference type="Pfam" id="PF20231"/>
    </source>
</evidence>
<dbReference type="InterPro" id="IPR046496">
    <property type="entry name" value="DUF6589"/>
</dbReference>
<dbReference type="AlphaFoldDB" id="A0AAD7J9F7"/>
<evidence type="ECO:0000313" key="3">
    <source>
        <dbReference type="Proteomes" id="UP001215598"/>
    </source>
</evidence>
<gene>
    <name evidence="2" type="ORF">B0H16DRAFT_1720496</name>
</gene>
<protein>
    <recommendedName>
        <fullName evidence="1">DUF6589 domain-containing protein</fullName>
    </recommendedName>
</protein>
<accession>A0AAD7J9F7</accession>
<keyword evidence="3" id="KW-1185">Reference proteome</keyword>
<dbReference type="EMBL" id="JARKIB010000040">
    <property type="protein sequence ID" value="KAJ7759077.1"/>
    <property type="molecule type" value="Genomic_DNA"/>
</dbReference>